<evidence type="ECO:0008006" key="3">
    <source>
        <dbReference type="Google" id="ProtNLM"/>
    </source>
</evidence>
<organism evidence="1 2">
    <name type="scientific">Plantactinospora endophytica</name>
    <dbReference type="NCBI Taxonomy" id="673535"/>
    <lineage>
        <taxon>Bacteria</taxon>
        <taxon>Bacillati</taxon>
        <taxon>Actinomycetota</taxon>
        <taxon>Actinomycetes</taxon>
        <taxon>Micromonosporales</taxon>
        <taxon>Micromonosporaceae</taxon>
        <taxon>Plantactinospora</taxon>
    </lineage>
</organism>
<sequence>MQMDQQPRRGRTTVDDGRVLVALGVRVRPDALSALKVHAQEQHRPVAHLLGEMVEQRYSEKEK</sequence>
<protein>
    <recommendedName>
        <fullName evidence="3">CopG-like ribbon-helix-helix domain-containing protein</fullName>
    </recommendedName>
</protein>
<accession>A0ABQ4EGK2</accession>
<evidence type="ECO:0000313" key="2">
    <source>
        <dbReference type="Proteomes" id="UP000646749"/>
    </source>
</evidence>
<name>A0ABQ4EGK2_9ACTN</name>
<keyword evidence="2" id="KW-1185">Reference proteome</keyword>
<dbReference type="RefSeq" id="WP_203871616.1">
    <property type="nucleotide sequence ID" value="NZ_BONW01000062.1"/>
</dbReference>
<dbReference type="Proteomes" id="UP000646749">
    <property type="component" value="Unassembled WGS sequence"/>
</dbReference>
<proteinExistence type="predicted"/>
<gene>
    <name evidence="1" type="ORF">Pen02_82830</name>
</gene>
<reference evidence="1 2" key="1">
    <citation type="submission" date="2021-01" db="EMBL/GenBank/DDBJ databases">
        <title>Whole genome shotgun sequence of Plantactinospora endophytica NBRC 110450.</title>
        <authorList>
            <person name="Komaki H."/>
            <person name="Tamura T."/>
        </authorList>
    </citation>
    <scope>NUCLEOTIDE SEQUENCE [LARGE SCALE GENOMIC DNA]</scope>
    <source>
        <strain evidence="1 2">NBRC 110450</strain>
    </source>
</reference>
<comment type="caution">
    <text evidence="1">The sequence shown here is derived from an EMBL/GenBank/DDBJ whole genome shotgun (WGS) entry which is preliminary data.</text>
</comment>
<evidence type="ECO:0000313" key="1">
    <source>
        <dbReference type="EMBL" id="GIG93347.1"/>
    </source>
</evidence>
<dbReference type="EMBL" id="BONW01000062">
    <property type="protein sequence ID" value="GIG93347.1"/>
    <property type="molecule type" value="Genomic_DNA"/>
</dbReference>